<evidence type="ECO:0000256" key="6">
    <source>
        <dbReference type="ARBA" id="ARBA00023136"/>
    </source>
</evidence>
<dbReference type="Proteomes" id="UP000002630">
    <property type="component" value="Linkage Group LG12"/>
</dbReference>
<feature type="chain" id="PRO_5003095519" description="Derlin" evidence="9">
    <location>
        <begin position="25"/>
        <end position="374"/>
    </location>
</feature>
<reference evidence="10 11" key="1">
    <citation type="journal article" date="2010" name="Nature">
        <title>The Ectocarpus genome and the independent evolution of multicellularity in brown algae.</title>
        <authorList>
            <person name="Cock J.M."/>
            <person name="Sterck L."/>
            <person name="Rouze P."/>
            <person name="Scornet D."/>
            <person name="Allen A.E."/>
            <person name="Amoutzias G."/>
            <person name="Anthouard V."/>
            <person name="Artiguenave F."/>
            <person name="Aury J.M."/>
            <person name="Badger J.H."/>
            <person name="Beszteri B."/>
            <person name="Billiau K."/>
            <person name="Bonnet E."/>
            <person name="Bothwell J.H."/>
            <person name="Bowler C."/>
            <person name="Boyen C."/>
            <person name="Brownlee C."/>
            <person name="Carrano C.J."/>
            <person name="Charrier B."/>
            <person name="Cho G.Y."/>
            <person name="Coelho S.M."/>
            <person name="Collen J."/>
            <person name="Corre E."/>
            <person name="Da Silva C."/>
            <person name="Delage L."/>
            <person name="Delaroque N."/>
            <person name="Dittami S.M."/>
            <person name="Doulbeau S."/>
            <person name="Elias M."/>
            <person name="Farnham G."/>
            <person name="Gachon C.M."/>
            <person name="Gschloessl B."/>
            <person name="Heesch S."/>
            <person name="Jabbari K."/>
            <person name="Jubin C."/>
            <person name="Kawai H."/>
            <person name="Kimura K."/>
            <person name="Kloareg B."/>
            <person name="Kupper F.C."/>
            <person name="Lang D."/>
            <person name="Le Bail A."/>
            <person name="Leblanc C."/>
            <person name="Lerouge P."/>
            <person name="Lohr M."/>
            <person name="Lopez P.J."/>
            <person name="Martens C."/>
            <person name="Maumus F."/>
            <person name="Michel G."/>
            <person name="Miranda-Saavedra D."/>
            <person name="Morales J."/>
            <person name="Moreau H."/>
            <person name="Motomura T."/>
            <person name="Nagasato C."/>
            <person name="Napoli C.A."/>
            <person name="Nelson D.R."/>
            <person name="Nyvall-Collen P."/>
            <person name="Peters A.F."/>
            <person name="Pommier C."/>
            <person name="Potin P."/>
            <person name="Poulain J."/>
            <person name="Quesneville H."/>
            <person name="Read B."/>
            <person name="Rensing S.A."/>
            <person name="Ritter A."/>
            <person name="Rousvoal S."/>
            <person name="Samanta M."/>
            <person name="Samson G."/>
            <person name="Schroeder D.C."/>
            <person name="Segurens B."/>
            <person name="Strittmatter M."/>
            <person name="Tonon T."/>
            <person name="Tregear J.W."/>
            <person name="Valentin K."/>
            <person name="von Dassow P."/>
            <person name="Yamagishi T."/>
            <person name="Van de Peer Y."/>
            <person name="Wincker P."/>
        </authorList>
    </citation>
    <scope>NUCLEOTIDE SEQUENCE [LARGE SCALE GENOMIC DNA]</scope>
    <source>
        <strain evidence="11">Ec32 / CCAP1310/4</strain>
    </source>
</reference>
<evidence type="ECO:0000256" key="4">
    <source>
        <dbReference type="ARBA" id="ARBA00022824"/>
    </source>
</evidence>
<dbReference type="OMA" id="YYLFEYG"/>
<dbReference type="Pfam" id="PF04511">
    <property type="entry name" value="DER1"/>
    <property type="match status" value="1"/>
</dbReference>
<evidence type="ECO:0000256" key="3">
    <source>
        <dbReference type="ARBA" id="ARBA00022692"/>
    </source>
</evidence>
<evidence type="ECO:0000256" key="7">
    <source>
        <dbReference type="RuleBase" id="RU363059"/>
    </source>
</evidence>
<dbReference type="GO" id="GO:0005789">
    <property type="term" value="C:endoplasmic reticulum membrane"/>
    <property type="evidence" value="ECO:0007669"/>
    <property type="project" value="UniProtKB-SubCell"/>
</dbReference>
<comment type="similarity">
    <text evidence="2 7">Belongs to the derlin family.</text>
</comment>
<keyword evidence="5 7" id="KW-1133">Transmembrane helix</keyword>
<name>D7FKU9_ECTSI</name>
<feature type="transmembrane region" description="Helical" evidence="7">
    <location>
        <begin position="115"/>
        <end position="134"/>
    </location>
</feature>
<accession>D7FKU9</accession>
<dbReference type="OrthoDB" id="19102at2759"/>
<comment type="function">
    <text evidence="7">May be involved in the degradation of misfolded endoplasmic reticulum (ER) luminal proteins.</text>
</comment>
<protein>
    <recommendedName>
        <fullName evidence="7">Derlin</fullName>
    </recommendedName>
</protein>
<dbReference type="STRING" id="2880.D7FKU9"/>
<dbReference type="InterPro" id="IPR035952">
    <property type="entry name" value="Rhomboid-like_sf"/>
</dbReference>
<feature type="compositionally biased region" description="Acidic residues" evidence="8">
    <location>
        <begin position="80"/>
        <end position="93"/>
    </location>
</feature>
<evidence type="ECO:0000256" key="1">
    <source>
        <dbReference type="ARBA" id="ARBA00004477"/>
    </source>
</evidence>
<keyword evidence="11" id="KW-1185">Reference proteome</keyword>
<feature type="region of interest" description="Disordered" evidence="8">
    <location>
        <begin position="306"/>
        <end position="374"/>
    </location>
</feature>
<keyword evidence="4 7" id="KW-0256">Endoplasmic reticulum</keyword>
<dbReference type="SUPFAM" id="SSF144091">
    <property type="entry name" value="Rhomboid-like"/>
    <property type="match status" value="1"/>
</dbReference>
<feature type="region of interest" description="Disordered" evidence="8">
    <location>
        <begin position="76"/>
        <end position="95"/>
    </location>
</feature>
<dbReference type="EMBL" id="FN648060">
    <property type="protein sequence ID" value="CBJ29494.1"/>
    <property type="molecule type" value="Genomic_DNA"/>
</dbReference>
<feature type="signal peptide" evidence="9">
    <location>
        <begin position="1"/>
        <end position="24"/>
    </location>
</feature>
<feature type="compositionally biased region" description="Basic residues" evidence="8">
    <location>
        <begin position="326"/>
        <end position="344"/>
    </location>
</feature>
<proteinExistence type="inferred from homology"/>
<dbReference type="InParanoid" id="D7FKU9"/>
<dbReference type="EMBL" id="FN649737">
    <property type="protein sequence ID" value="CBJ29494.1"/>
    <property type="molecule type" value="Genomic_DNA"/>
</dbReference>
<evidence type="ECO:0000313" key="10">
    <source>
        <dbReference type="EMBL" id="CBJ29494.1"/>
    </source>
</evidence>
<organism evidence="10 11">
    <name type="scientific">Ectocarpus siliculosus</name>
    <name type="common">Brown alga</name>
    <name type="synonym">Conferva siliculosa</name>
    <dbReference type="NCBI Taxonomy" id="2880"/>
    <lineage>
        <taxon>Eukaryota</taxon>
        <taxon>Sar</taxon>
        <taxon>Stramenopiles</taxon>
        <taxon>Ochrophyta</taxon>
        <taxon>PX clade</taxon>
        <taxon>Phaeophyceae</taxon>
        <taxon>Ectocarpales</taxon>
        <taxon>Ectocarpaceae</taxon>
        <taxon>Ectocarpus</taxon>
    </lineage>
</organism>
<dbReference type="InterPro" id="IPR007599">
    <property type="entry name" value="DER1"/>
</dbReference>
<dbReference type="eggNOG" id="KOG0858">
    <property type="taxonomic scope" value="Eukaryota"/>
</dbReference>
<evidence type="ECO:0000256" key="2">
    <source>
        <dbReference type="ARBA" id="ARBA00008917"/>
    </source>
</evidence>
<comment type="subcellular location">
    <subcellularLocation>
        <location evidence="1 7">Endoplasmic reticulum membrane</location>
        <topology evidence="1 7">Multi-pass membrane protein</topology>
    </subcellularLocation>
</comment>
<dbReference type="PANTHER" id="PTHR11009">
    <property type="entry name" value="DER1-LIKE PROTEIN, DERLIN"/>
    <property type="match status" value="1"/>
</dbReference>
<dbReference type="GO" id="GO:0006950">
    <property type="term" value="P:response to stress"/>
    <property type="evidence" value="ECO:0007669"/>
    <property type="project" value="UniProtKB-ARBA"/>
</dbReference>
<evidence type="ECO:0000256" key="8">
    <source>
        <dbReference type="SAM" id="MobiDB-lite"/>
    </source>
</evidence>
<sequence>MRAASPLALTPLLLVASLASVADGSLGINTAGARPPAISSVWTRRRDSHPSRVGLHRKHLSLDLVARLRGGVKRATVKADDEDDDADENDDADAGPGALSALTGVFKNMPPATRAYVLLLMVITAVDVSVGKAIDSGNTFSMDWGRTVKGLELWRPLTSLVYLGPLSMSWLTNVYFLTQHGTRLELVSGTAEQVIFLLVVGSLLLFLGPLIGMPLLSTSMVAAHTYVSARMDPLGAVQFQFLRIPMWTLPFAQMGAAVLQAEGSPLAAIPHFVGILCGHVYHFFTVVHPLMGAKRRLGAPGWMKRRLDGGDNPNFMETPDEPAAPRGRKIGAGKKTASKSKTRGTSKSGSSGSKKGGGKARPVPDFPTADGGCS</sequence>
<evidence type="ECO:0000313" key="11">
    <source>
        <dbReference type="Proteomes" id="UP000002630"/>
    </source>
</evidence>
<feature type="transmembrane region" description="Helical" evidence="7">
    <location>
        <begin position="267"/>
        <end position="287"/>
    </location>
</feature>
<keyword evidence="6 7" id="KW-0472">Membrane</keyword>
<feature type="transmembrane region" description="Helical" evidence="7">
    <location>
        <begin position="195"/>
        <end position="223"/>
    </location>
</feature>
<gene>
    <name evidence="10" type="ORF">Esi_0149_0027</name>
</gene>
<feature type="transmembrane region" description="Helical" evidence="7">
    <location>
        <begin position="154"/>
        <end position="175"/>
    </location>
</feature>
<keyword evidence="3 7" id="KW-0812">Transmembrane</keyword>
<dbReference type="AlphaFoldDB" id="D7FKU9"/>
<evidence type="ECO:0000256" key="9">
    <source>
        <dbReference type="SAM" id="SignalP"/>
    </source>
</evidence>
<evidence type="ECO:0000256" key="5">
    <source>
        <dbReference type="ARBA" id="ARBA00022989"/>
    </source>
</evidence>
<keyword evidence="9" id="KW-0732">Signal</keyword>